<reference evidence="2 3" key="1">
    <citation type="journal article" date="2016" name="Genome Announc.">
        <title>Complete Genome Sequence of Aurantimicrobium minutum Type Strain KNCT, a Planktonic Ultramicrobacterium Isolated from River Water.</title>
        <authorList>
            <person name="Nakai R."/>
            <person name="Fujisawa T."/>
            <person name="Nakamura Y."/>
            <person name="Nishide H."/>
            <person name="Uchiyama I."/>
            <person name="Baba T."/>
            <person name="Toyoda A."/>
            <person name="Fujiyama A."/>
            <person name="Naganuma T."/>
            <person name="Niki H."/>
        </authorList>
    </citation>
    <scope>NUCLEOTIDE SEQUENCE [LARGE SCALE GENOMIC DNA]</scope>
    <source>
        <strain evidence="2 3">KNC</strain>
    </source>
</reference>
<dbReference type="SUPFAM" id="SSF53756">
    <property type="entry name" value="UDP-Glycosyltransferase/glycogen phosphorylase"/>
    <property type="match status" value="1"/>
</dbReference>
<dbReference type="GeneID" id="80451382"/>
<dbReference type="RefSeq" id="WP_096380341.1">
    <property type="nucleotide sequence ID" value="NZ_AP017457.1"/>
</dbReference>
<proteinExistence type="predicted"/>
<dbReference type="Pfam" id="PF22772">
    <property type="entry name" value="WsaF_C"/>
    <property type="match status" value="1"/>
</dbReference>
<dbReference type="OrthoDB" id="7615426at2"/>
<dbReference type="Gene3D" id="3.40.50.11090">
    <property type="match status" value="1"/>
</dbReference>
<dbReference type="Gene3D" id="3.40.50.2000">
    <property type="entry name" value="Glycogen Phosphorylase B"/>
    <property type="match status" value="1"/>
</dbReference>
<evidence type="ECO:0000313" key="3">
    <source>
        <dbReference type="Proteomes" id="UP000243847"/>
    </source>
</evidence>
<name>A0A173LW30_9MICO</name>
<evidence type="ECO:0000259" key="1">
    <source>
        <dbReference type="Pfam" id="PF22772"/>
    </source>
</evidence>
<accession>A0A173LW30</accession>
<dbReference type="Proteomes" id="UP000243847">
    <property type="component" value="Chromosome sequence1"/>
</dbReference>
<dbReference type="EMBL" id="AP017457">
    <property type="protein sequence ID" value="BAU98741.1"/>
    <property type="molecule type" value="Genomic_DNA"/>
</dbReference>
<evidence type="ECO:0000313" key="2">
    <source>
        <dbReference type="EMBL" id="BAU98741.1"/>
    </source>
</evidence>
<sequence>MSVFTRAKDMLKYEGVRSTAWRGAKWLNTRSNRFTEKPLAQVFPQDVIAVDWTQKRHFAPEPLVSSTGRPQLAWVISPPGRSSGGHQNAYRFMKYLEDAGYDITLFIYSASKYPKVSLEGIKATLKTNSGYPELKASYRLYDPQEGITGDFDAIVASDWPTAYAAWRYDRNVPRLYWVQDFEPFFFPAGPDYVVAENSYRLGYQGIACGPWLAGKVTEAGGMPCAFYDYQVDSSRYTRTNDAKRNEILFYARPTTPRRGTEFGLLVLEEVHRRRPELVINIAGWDMSNAGLNFPFVNHGTLDISELPALYNRCASALLISLTSVSLLPLEVMACGVVPVVNDADNTRISLNNNPGIDFVAMSPGRMAEHLIAAVDNKNQVSHSRKIAKAMEGGSWAGPGEVVVSVFNATLGLKKKKK</sequence>
<gene>
    <name evidence="2" type="ORF">AUMI_11990</name>
</gene>
<organism evidence="2 3">
    <name type="scientific">Aurantimicrobium minutum</name>
    <dbReference type="NCBI Taxonomy" id="708131"/>
    <lineage>
        <taxon>Bacteria</taxon>
        <taxon>Bacillati</taxon>
        <taxon>Actinomycetota</taxon>
        <taxon>Actinomycetes</taxon>
        <taxon>Micrococcales</taxon>
        <taxon>Microbacteriaceae</taxon>
        <taxon>Aurantimicrobium</taxon>
    </lineage>
</organism>
<dbReference type="InterPro" id="IPR055050">
    <property type="entry name" value="WsaF_C"/>
</dbReference>
<dbReference type="KEGG" id="amin:AUMI_11990"/>
<dbReference type="AlphaFoldDB" id="A0A173LW30"/>
<protein>
    <recommendedName>
        <fullName evidence="1">WsaF C-terminal domain-containing protein</fullName>
    </recommendedName>
</protein>
<feature type="domain" description="WsaF C-terminal" evidence="1">
    <location>
        <begin position="246"/>
        <end position="370"/>
    </location>
</feature>